<evidence type="ECO:0000256" key="1">
    <source>
        <dbReference type="SAM" id="MobiDB-lite"/>
    </source>
</evidence>
<evidence type="ECO:0000256" key="2">
    <source>
        <dbReference type="SAM" id="SignalP"/>
    </source>
</evidence>
<dbReference type="EMBL" id="JAMXFA010000003">
    <property type="protein sequence ID" value="MCT7976671.1"/>
    <property type="molecule type" value="Genomic_DNA"/>
</dbReference>
<reference evidence="3 4" key="1">
    <citation type="journal article" date="2022" name="Front. Microbiol.">
        <title>High genomic differentiation and limited gene flow indicate recent cryptic speciation within the genus Laspinema (cyanobacteria).</title>
        <authorList>
            <person name="Stanojkovic A."/>
            <person name="Skoupy S."/>
            <person name="Skaloud P."/>
            <person name="Dvorak P."/>
        </authorList>
    </citation>
    <scope>NUCLEOTIDE SEQUENCE [LARGE SCALE GENOMIC DNA]</scope>
    <source>
        <strain evidence="3 4">D3b</strain>
    </source>
</reference>
<feature type="chain" id="PRO_5045881910" evidence="2">
    <location>
        <begin position="21"/>
        <end position="108"/>
    </location>
</feature>
<dbReference type="RefSeq" id="WP_261201665.1">
    <property type="nucleotide sequence ID" value="NZ_JAMXFA010000003.1"/>
</dbReference>
<evidence type="ECO:0000313" key="3">
    <source>
        <dbReference type="EMBL" id="MCT7976671.1"/>
    </source>
</evidence>
<keyword evidence="4" id="KW-1185">Reference proteome</keyword>
<comment type="caution">
    <text evidence="3">The sequence shown here is derived from an EMBL/GenBank/DDBJ whole genome shotgun (WGS) entry which is preliminary data.</text>
</comment>
<organism evidence="3 4">
    <name type="scientific">Laspinema olomoucense D3b</name>
    <dbReference type="NCBI Taxonomy" id="2953688"/>
    <lineage>
        <taxon>Bacteria</taxon>
        <taxon>Bacillati</taxon>
        <taxon>Cyanobacteriota</taxon>
        <taxon>Cyanophyceae</taxon>
        <taxon>Oscillatoriophycideae</taxon>
        <taxon>Oscillatoriales</taxon>
        <taxon>Laspinemataceae</taxon>
        <taxon>Laspinema</taxon>
        <taxon>Laspinema olomoucense</taxon>
    </lineage>
</organism>
<sequence length="108" mass="11624">MFTHLIRVSLAAILSTGAIATPLAAQVSPGNNRPPLPSIDQQTAITGNGNTVNQNINLYYVDPPGRIFPNSAVPSSNRLHQSISPSLIRTPANLPHASSRNHQNFIRH</sequence>
<dbReference type="Proteomes" id="UP001525961">
    <property type="component" value="Unassembled WGS sequence"/>
</dbReference>
<feature type="compositionally biased region" description="Polar residues" evidence="1">
    <location>
        <begin position="96"/>
        <end position="108"/>
    </location>
</feature>
<name>A0ABT2N5W2_9CYAN</name>
<protein>
    <submittedName>
        <fullName evidence="3">Uncharacterized protein</fullName>
    </submittedName>
</protein>
<proteinExistence type="predicted"/>
<feature type="signal peptide" evidence="2">
    <location>
        <begin position="1"/>
        <end position="20"/>
    </location>
</feature>
<evidence type="ECO:0000313" key="4">
    <source>
        <dbReference type="Proteomes" id="UP001525961"/>
    </source>
</evidence>
<gene>
    <name evidence="3" type="ORF">NG792_02890</name>
</gene>
<accession>A0ABT2N5W2</accession>
<feature type="region of interest" description="Disordered" evidence="1">
    <location>
        <begin position="87"/>
        <end position="108"/>
    </location>
</feature>
<keyword evidence="2" id="KW-0732">Signal</keyword>